<comment type="subcellular location">
    <subcellularLocation>
        <location evidence="7">Cytoplasm</location>
    </subcellularLocation>
</comment>
<dbReference type="InterPro" id="IPR015946">
    <property type="entry name" value="KH_dom-like_a/b"/>
</dbReference>
<keyword evidence="1 7" id="KW-0806">Transcription termination</keyword>
<dbReference type="GO" id="GO:0003700">
    <property type="term" value="F:DNA-binding transcription factor activity"/>
    <property type="evidence" value="ECO:0007669"/>
    <property type="project" value="InterPro"/>
</dbReference>
<dbReference type="InterPro" id="IPR012340">
    <property type="entry name" value="NA-bd_OB-fold"/>
</dbReference>
<dbReference type="Gene3D" id="2.40.50.140">
    <property type="entry name" value="Nucleic acid-binding proteins"/>
    <property type="match status" value="1"/>
</dbReference>
<dbReference type="PANTHER" id="PTHR22648">
    <property type="entry name" value="TRANSCRIPTION TERMINATION FACTOR NUSA"/>
    <property type="match status" value="1"/>
</dbReference>
<dbReference type="Gene3D" id="3.30.1480.10">
    <property type="entry name" value="NusA, N-terminal domain"/>
    <property type="match status" value="1"/>
</dbReference>
<sequence length="326" mass="36291">MSIIKSDFALALNQIATERGISLDDVLTSIKEAVKIAYKKEYNEEESEDIEVRIDPGTGEATLYRDSKDITPPGFGRIATQTAKQIIIQKIREAEKKSVIAHFKKIEKTLINGRVIRFDGRVAFIDVGRAEAILPPSEQIRNERYAPNDRLVLYLSEVIDDGAGYKIIVSRRDPRLVEELFRREVPELSQGLIEIKRIVREAGERTKIAVASKERGVDPVGSCVGQRGVRIQSVIHSLGVDEKIDVVQWNDDPKTLIINALSPSKPIEIELDEEKKYATIRVDSDELSLIIGKEGQNIRLASKIADYTLKAVAKDVPLSGVPPAKG</sequence>
<dbReference type="GO" id="GO:0003723">
    <property type="term" value="F:RNA binding"/>
    <property type="evidence" value="ECO:0007669"/>
    <property type="project" value="UniProtKB-UniRule"/>
</dbReference>
<dbReference type="InterPro" id="IPR003029">
    <property type="entry name" value="S1_domain"/>
</dbReference>
<dbReference type="AlphaFoldDB" id="A0A2M8KUU7"/>
<dbReference type="SUPFAM" id="SSF50249">
    <property type="entry name" value="Nucleic acid-binding proteins"/>
    <property type="match status" value="1"/>
</dbReference>
<dbReference type="InterPro" id="IPR058582">
    <property type="entry name" value="KH_NusA_2nd"/>
</dbReference>
<dbReference type="PANTHER" id="PTHR22648:SF0">
    <property type="entry name" value="TRANSCRIPTION TERMINATION_ANTITERMINATION PROTEIN NUSA"/>
    <property type="match status" value="1"/>
</dbReference>
<organism evidence="9 10">
    <name type="scientific">Candidatus Roizmanbacteria bacterium CG10_big_fil_rev_8_21_14_0_10_45_7</name>
    <dbReference type="NCBI Taxonomy" id="1974854"/>
    <lineage>
        <taxon>Bacteria</taxon>
        <taxon>Candidatus Roizmaniibacteriota</taxon>
    </lineage>
</organism>
<dbReference type="Pfam" id="PF13184">
    <property type="entry name" value="KH_NusA_1st"/>
    <property type="match status" value="1"/>
</dbReference>
<keyword evidence="3 7" id="KW-0889">Transcription antitermination</keyword>
<evidence type="ECO:0000256" key="1">
    <source>
        <dbReference type="ARBA" id="ARBA00022472"/>
    </source>
</evidence>
<dbReference type="InterPro" id="IPR036555">
    <property type="entry name" value="NusA_N_sf"/>
</dbReference>
<reference evidence="10" key="1">
    <citation type="submission" date="2017-09" db="EMBL/GenBank/DDBJ databases">
        <title>Depth-based differentiation of microbial function through sediment-hosted aquifers and enrichment of novel symbionts in the deep terrestrial subsurface.</title>
        <authorList>
            <person name="Probst A.J."/>
            <person name="Ladd B."/>
            <person name="Jarett J.K."/>
            <person name="Geller-Mcgrath D.E."/>
            <person name="Sieber C.M.K."/>
            <person name="Emerson J.B."/>
            <person name="Anantharaman K."/>
            <person name="Thomas B.C."/>
            <person name="Malmstrom R."/>
            <person name="Stieglmeier M."/>
            <person name="Klingl A."/>
            <person name="Woyke T."/>
            <person name="Ryan C.M."/>
            <person name="Banfield J.F."/>
        </authorList>
    </citation>
    <scope>NUCLEOTIDE SEQUENCE [LARGE SCALE GENOMIC DNA]</scope>
</reference>
<dbReference type="Pfam" id="PF08529">
    <property type="entry name" value="NusA_N"/>
    <property type="match status" value="2"/>
</dbReference>
<comment type="subunit">
    <text evidence="7">Monomer. Binds directly to the core enzyme of the DNA-dependent RNA polymerase and to nascent RNA.</text>
</comment>
<keyword evidence="4 7" id="KW-0694">RNA-binding</keyword>
<dbReference type="GO" id="GO:0005829">
    <property type="term" value="C:cytosol"/>
    <property type="evidence" value="ECO:0007669"/>
    <property type="project" value="TreeGrafter"/>
</dbReference>
<dbReference type="EMBL" id="PFEE01000040">
    <property type="protein sequence ID" value="PJE63708.1"/>
    <property type="molecule type" value="Genomic_DNA"/>
</dbReference>
<evidence type="ECO:0000256" key="5">
    <source>
        <dbReference type="ARBA" id="ARBA00023015"/>
    </source>
</evidence>
<accession>A0A2M8KUU7</accession>
<evidence type="ECO:0000259" key="8">
    <source>
        <dbReference type="SMART" id="SM00316"/>
    </source>
</evidence>
<dbReference type="NCBIfam" id="TIGR01953">
    <property type="entry name" value="NusA"/>
    <property type="match status" value="1"/>
</dbReference>
<dbReference type="SMART" id="SM00316">
    <property type="entry name" value="S1"/>
    <property type="match status" value="1"/>
</dbReference>
<evidence type="ECO:0000256" key="4">
    <source>
        <dbReference type="ARBA" id="ARBA00022884"/>
    </source>
</evidence>
<feature type="domain" description="S1 motif" evidence="8">
    <location>
        <begin position="106"/>
        <end position="172"/>
    </location>
</feature>
<evidence type="ECO:0000256" key="7">
    <source>
        <dbReference type="HAMAP-Rule" id="MF_00945"/>
    </source>
</evidence>
<dbReference type="FunFam" id="3.30.300.20:FF:000002">
    <property type="entry name" value="Transcription termination/antitermination protein NusA"/>
    <property type="match status" value="1"/>
</dbReference>
<gene>
    <name evidence="7 9" type="primary">nusA</name>
    <name evidence="9" type="ORF">COU89_01875</name>
</gene>
<dbReference type="SUPFAM" id="SSF54814">
    <property type="entry name" value="Prokaryotic type KH domain (KH-domain type II)"/>
    <property type="match status" value="2"/>
</dbReference>
<proteinExistence type="inferred from homology"/>
<dbReference type="CDD" id="cd04455">
    <property type="entry name" value="S1_NusA"/>
    <property type="match status" value="1"/>
</dbReference>
<evidence type="ECO:0000313" key="10">
    <source>
        <dbReference type="Proteomes" id="UP000231569"/>
    </source>
</evidence>
<evidence type="ECO:0000313" key="9">
    <source>
        <dbReference type="EMBL" id="PJE63708.1"/>
    </source>
</evidence>
<dbReference type="InterPro" id="IPR025249">
    <property type="entry name" value="TF_NusA_KH_1st"/>
</dbReference>
<dbReference type="InterPro" id="IPR009019">
    <property type="entry name" value="KH_sf_prok-type"/>
</dbReference>
<dbReference type="HAMAP" id="MF_00945_B">
    <property type="entry name" value="NusA_B"/>
    <property type="match status" value="1"/>
</dbReference>
<dbReference type="InterPro" id="IPR030842">
    <property type="entry name" value="TF_NusA_bacterial"/>
</dbReference>
<evidence type="ECO:0000256" key="3">
    <source>
        <dbReference type="ARBA" id="ARBA00022814"/>
    </source>
</evidence>
<dbReference type="Pfam" id="PF26594">
    <property type="entry name" value="KH_NusA_2nd"/>
    <property type="match status" value="1"/>
</dbReference>
<dbReference type="Gene3D" id="3.30.300.20">
    <property type="match status" value="2"/>
</dbReference>
<name>A0A2M8KUU7_9BACT</name>
<dbReference type="CDD" id="cd02134">
    <property type="entry name" value="KH-II_NusA_rpt1"/>
    <property type="match status" value="1"/>
</dbReference>
<dbReference type="SUPFAM" id="SSF69705">
    <property type="entry name" value="Transcription factor NusA, N-terminal domain"/>
    <property type="match status" value="1"/>
</dbReference>
<dbReference type="InterPro" id="IPR013735">
    <property type="entry name" value="TF_NusA_N"/>
</dbReference>
<evidence type="ECO:0000256" key="6">
    <source>
        <dbReference type="ARBA" id="ARBA00023163"/>
    </source>
</evidence>
<dbReference type="InterPro" id="IPR010213">
    <property type="entry name" value="TF_NusA"/>
</dbReference>
<protein>
    <recommendedName>
        <fullName evidence="7">Transcription termination/antitermination protein NusA</fullName>
    </recommendedName>
</protein>
<keyword evidence="5 7" id="KW-0805">Transcription regulation</keyword>
<comment type="caution">
    <text evidence="9">The sequence shown here is derived from an EMBL/GenBank/DDBJ whole genome shotgun (WGS) entry which is preliminary data.</text>
</comment>
<keyword evidence="2 7" id="KW-0963">Cytoplasm</keyword>
<dbReference type="CDD" id="cd22529">
    <property type="entry name" value="KH-II_NusA_rpt2"/>
    <property type="match status" value="1"/>
</dbReference>
<dbReference type="Proteomes" id="UP000231569">
    <property type="component" value="Unassembled WGS sequence"/>
</dbReference>
<dbReference type="GO" id="GO:0031564">
    <property type="term" value="P:transcription antitermination"/>
    <property type="evidence" value="ECO:0007669"/>
    <property type="project" value="UniProtKB-UniRule"/>
</dbReference>
<comment type="similarity">
    <text evidence="7">Belongs to the NusA family.</text>
</comment>
<evidence type="ECO:0000256" key="2">
    <source>
        <dbReference type="ARBA" id="ARBA00022490"/>
    </source>
</evidence>
<comment type="function">
    <text evidence="7">Participates in both transcription termination and antitermination.</text>
</comment>
<keyword evidence="6 7" id="KW-0804">Transcription</keyword>
<dbReference type="GO" id="GO:0006353">
    <property type="term" value="P:DNA-templated transcription termination"/>
    <property type="evidence" value="ECO:0007669"/>
    <property type="project" value="UniProtKB-UniRule"/>
</dbReference>